<evidence type="ECO:0000256" key="1">
    <source>
        <dbReference type="SAM" id="Phobius"/>
    </source>
</evidence>
<feature type="transmembrane region" description="Helical" evidence="1">
    <location>
        <begin position="38"/>
        <end position="56"/>
    </location>
</feature>
<dbReference type="EMBL" id="JAHBCL010000018">
    <property type="protein sequence ID" value="MBS7527287.1"/>
    <property type="molecule type" value="Genomic_DNA"/>
</dbReference>
<evidence type="ECO:0000313" key="3">
    <source>
        <dbReference type="Proteomes" id="UP000746471"/>
    </source>
</evidence>
<dbReference type="RefSeq" id="WP_213237146.1">
    <property type="nucleotide sequence ID" value="NZ_JAHBCL010000018.1"/>
</dbReference>
<keyword evidence="3" id="KW-1185">Reference proteome</keyword>
<comment type="caution">
    <text evidence="2">The sequence shown here is derived from an EMBL/GenBank/DDBJ whole genome shotgun (WGS) entry which is preliminary data.</text>
</comment>
<evidence type="ECO:0000313" key="2">
    <source>
        <dbReference type="EMBL" id="MBS7527287.1"/>
    </source>
</evidence>
<organism evidence="2 3">
    <name type="scientific">Fusibacter paucivorans</name>
    <dbReference type="NCBI Taxonomy" id="76009"/>
    <lineage>
        <taxon>Bacteria</taxon>
        <taxon>Bacillati</taxon>
        <taxon>Bacillota</taxon>
        <taxon>Clostridia</taxon>
        <taxon>Eubacteriales</taxon>
        <taxon>Eubacteriales Family XII. Incertae Sedis</taxon>
        <taxon>Fusibacter</taxon>
    </lineage>
</organism>
<proteinExistence type="predicted"/>
<gene>
    <name evidence="2" type="ORF">KHM83_11400</name>
</gene>
<sequence>MVKKTSYVFVILLTTIVLLVFSTVVAPQSDLLVSAINYNAVALLLCGIVLIIALIVDRYNDYKKENNDYKKY</sequence>
<keyword evidence="1" id="KW-1133">Transmembrane helix</keyword>
<keyword evidence="1" id="KW-0812">Transmembrane</keyword>
<name>A0ABS5PQV4_9FIRM</name>
<accession>A0ABS5PQV4</accession>
<feature type="transmembrane region" description="Helical" evidence="1">
    <location>
        <begin position="7"/>
        <end position="26"/>
    </location>
</feature>
<keyword evidence="1" id="KW-0472">Membrane</keyword>
<dbReference type="Proteomes" id="UP000746471">
    <property type="component" value="Unassembled WGS sequence"/>
</dbReference>
<reference evidence="2 3" key="1">
    <citation type="submission" date="2021-05" db="EMBL/GenBank/DDBJ databases">
        <title>Fusibacter ferrireducens sp. nov., an anaerobic, sulfur- and Fe-reducing bacterium isolated from the mangrove sediment.</title>
        <authorList>
            <person name="Qiu D."/>
        </authorList>
    </citation>
    <scope>NUCLEOTIDE SEQUENCE [LARGE SCALE GENOMIC DNA]</scope>
    <source>
        <strain evidence="2 3">DSM 12116</strain>
    </source>
</reference>
<protein>
    <submittedName>
        <fullName evidence="2">Uncharacterized protein</fullName>
    </submittedName>
</protein>